<dbReference type="InterPro" id="IPR056682">
    <property type="entry name" value="DUF7780"/>
</dbReference>
<comment type="caution">
    <text evidence="3">The sequence shown here is derived from an EMBL/GenBank/DDBJ whole genome shotgun (WGS) entry which is preliminary data.</text>
</comment>
<accession>A0A8X8B778</accession>
<evidence type="ECO:0000259" key="2">
    <source>
        <dbReference type="Pfam" id="PF25002"/>
    </source>
</evidence>
<keyword evidence="1" id="KW-0472">Membrane</keyword>
<protein>
    <recommendedName>
        <fullName evidence="2">DUF7780 domain-containing protein</fullName>
    </recommendedName>
</protein>
<dbReference type="PANTHER" id="PTHR34960">
    <property type="entry name" value="EMB|CAB68146.1-RELATED"/>
    <property type="match status" value="1"/>
</dbReference>
<sequence>MQNLKRPIREESDCSLPPQPLVTTNQRMGLISSPKETKNTTSSGRGMGFLLVFFPDHNDVSPATTTLFRTRSSRLLLSKAQSTISICILLLFLTLFLFTLSTFEPSSSVFPAASTRSHRRFLLARTVSVAKTRRHALQRMGTLFLRGTKRMQDLVIAHIPSDTAAEEDLRLFMRLLHRSGVTSRSDVVLLFSSPSSAARLTSLIDEENDSFLKLVDVHRNSNSSNQNDNVLGFNLNRFIKKQPKKEMSEPIWGKKTHRVNDSATNESTESTELTHGSVVGFDVTELDPENSLSGFIEHVPMSLRRWACYPMLLGRVRRNYKHVMLVDAKTSLFVGDPLTRIRNRSPESVLFFSSTSKHSNKINPAVLLGGAKGMRRLSSAMHTEIVRATMQQQQQHKRKGFVSESVVLSQLVGNVHTRKNIEVIGPSESIAEASSVAELRTRNSAAASIKSHDIIQRGSSNHLDIMAIIMKRICSYELDSSVYSYC</sequence>
<feature type="domain" description="DUF7780" evidence="2">
    <location>
        <begin position="135"/>
        <end position="429"/>
    </location>
</feature>
<keyword evidence="4" id="KW-1185">Reference proteome</keyword>
<dbReference type="Proteomes" id="UP000886595">
    <property type="component" value="Unassembled WGS sequence"/>
</dbReference>
<proteinExistence type="predicted"/>
<evidence type="ECO:0000313" key="3">
    <source>
        <dbReference type="EMBL" id="KAG2324880.1"/>
    </source>
</evidence>
<reference evidence="3 4" key="1">
    <citation type="submission" date="2020-02" db="EMBL/GenBank/DDBJ databases">
        <authorList>
            <person name="Ma Q."/>
            <person name="Huang Y."/>
            <person name="Song X."/>
            <person name="Pei D."/>
        </authorList>
    </citation>
    <scope>NUCLEOTIDE SEQUENCE [LARGE SCALE GENOMIC DNA]</scope>
    <source>
        <strain evidence="3">Sxm20200214</strain>
        <tissue evidence="3">Leaf</tissue>
    </source>
</reference>
<name>A0A8X8B778_BRACI</name>
<keyword evidence="1" id="KW-1133">Transmembrane helix</keyword>
<evidence type="ECO:0000313" key="4">
    <source>
        <dbReference type="Proteomes" id="UP000886595"/>
    </source>
</evidence>
<dbReference type="Pfam" id="PF25002">
    <property type="entry name" value="DUF7780"/>
    <property type="match status" value="1"/>
</dbReference>
<feature type="transmembrane region" description="Helical" evidence="1">
    <location>
        <begin position="83"/>
        <end position="103"/>
    </location>
</feature>
<organism evidence="3 4">
    <name type="scientific">Brassica carinata</name>
    <name type="common">Ethiopian mustard</name>
    <name type="synonym">Abyssinian cabbage</name>
    <dbReference type="NCBI Taxonomy" id="52824"/>
    <lineage>
        <taxon>Eukaryota</taxon>
        <taxon>Viridiplantae</taxon>
        <taxon>Streptophyta</taxon>
        <taxon>Embryophyta</taxon>
        <taxon>Tracheophyta</taxon>
        <taxon>Spermatophyta</taxon>
        <taxon>Magnoliopsida</taxon>
        <taxon>eudicotyledons</taxon>
        <taxon>Gunneridae</taxon>
        <taxon>Pentapetalae</taxon>
        <taxon>rosids</taxon>
        <taxon>malvids</taxon>
        <taxon>Brassicales</taxon>
        <taxon>Brassicaceae</taxon>
        <taxon>Brassiceae</taxon>
        <taxon>Brassica</taxon>
    </lineage>
</organism>
<dbReference type="EMBL" id="JAAMPC010000002">
    <property type="protein sequence ID" value="KAG2324880.1"/>
    <property type="molecule type" value="Genomic_DNA"/>
</dbReference>
<dbReference type="PANTHER" id="PTHR34960:SF1">
    <property type="entry name" value="EMB|CAB68146.1-RELATED"/>
    <property type="match status" value="1"/>
</dbReference>
<evidence type="ECO:0000256" key="1">
    <source>
        <dbReference type="SAM" id="Phobius"/>
    </source>
</evidence>
<dbReference type="OrthoDB" id="1921707at2759"/>
<keyword evidence="1" id="KW-0812">Transmembrane</keyword>
<dbReference type="AlphaFoldDB" id="A0A8X8B778"/>
<gene>
    <name evidence="3" type="ORF">Bca52824_007608</name>
</gene>